<evidence type="ECO:0000256" key="8">
    <source>
        <dbReference type="ARBA" id="ARBA00023034"/>
    </source>
</evidence>
<keyword evidence="13" id="KW-1185">Reference proteome</keyword>
<dbReference type="PANTHER" id="PTHR11214:SF314">
    <property type="entry name" value="HEXOSYLTRANSFERASE"/>
    <property type="match status" value="1"/>
</dbReference>
<dbReference type="InterPro" id="IPR002659">
    <property type="entry name" value="Glyco_trans_31"/>
</dbReference>
<accession>A0AAD9L5I9</accession>
<keyword evidence="7" id="KW-1133">Transmembrane helix</keyword>
<evidence type="ECO:0000256" key="7">
    <source>
        <dbReference type="ARBA" id="ARBA00022989"/>
    </source>
</evidence>
<evidence type="ECO:0000313" key="12">
    <source>
        <dbReference type="EMBL" id="KAK2183597.1"/>
    </source>
</evidence>
<evidence type="ECO:0000256" key="1">
    <source>
        <dbReference type="ARBA" id="ARBA00004323"/>
    </source>
</evidence>
<evidence type="ECO:0000313" key="13">
    <source>
        <dbReference type="Proteomes" id="UP001209878"/>
    </source>
</evidence>
<dbReference type="Pfam" id="PF01762">
    <property type="entry name" value="Galactosyl_T"/>
    <property type="match status" value="1"/>
</dbReference>
<dbReference type="Gene3D" id="3.90.550.50">
    <property type="match status" value="1"/>
</dbReference>
<sequence>MYLPARTVRIAKRVLCVVPCLLCAIGLLTACVNWQMSFGVSLEYAMRHHLCDGVNTSFGSNLTGPLRQTCEELQRLEAGFYRKRSYKTNNFTYTYLIPGDNICTNDTDLVILVHSLHNYANRREAIRRTWGGAAIARTWPGRNISVNIKLAFIFGVNHNKNLNTIVQDEHVGYRDIIQGNFYEHYHNMTLKSLLGLNWLMRYCPSAKYLLKSDDDMIINIPYLLEILNHTDMRKGIMGPYNSGSRVYRNGKWSIPKAQFPFYYFPPYESGSSYVISADLVRPLYETSQYVPHIFIDDVYVTGILGRIVGARHVVHDGFAFWTSKPPKPCDIVRDRLVAGTRLTPDSLRTLWSLLQKGMSSC</sequence>
<evidence type="ECO:0000256" key="6">
    <source>
        <dbReference type="ARBA" id="ARBA00022968"/>
    </source>
</evidence>
<organism evidence="12 13">
    <name type="scientific">Ridgeia piscesae</name>
    <name type="common">Tubeworm</name>
    <dbReference type="NCBI Taxonomy" id="27915"/>
    <lineage>
        <taxon>Eukaryota</taxon>
        <taxon>Metazoa</taxon>
        <taxon>Spiralia</taxon>
        <taxon>Lophotrochozoa</taxon>
        <taxon>Annelida</taxon>
        <taxon>Polychaeta</taxon>
        <taxon>Sedentaria</taxon>
        <taxon>Canalipalpata</taxon>
        <taxon>Sabellida</taxon>
        <taxon>Siboglinidae</taxon>
        <taxon>Ridgeia</taxon>
    </lineage>
</organism>
<keyword evidence="4" id="KW-0808">Transferase</keyword>
<evidence type="ECO:0000256" key="5">
    <source>
        <dbReference type="ARBA" id="ARBA00022692"/>
    </source>
</evidence>
<dbReference type="PROSITE" id="PS51257">
    <property type="entry name" value="PROKAR_LIPOPROTEIN"/>
    <property type="match status" value="1"/>
</dbReference>
<dbReference type="GO" id="GO:0000139">
    <property type="term" value="C:Golgi membrane"/>
    <property type="evidence" value="ECO:0007669"/>
    <property type="project" value="UniProtKB-SubCell"/>
</dbReference>
<dbReference type="EC" id="2.4.1.-" evidence="11"/>
<keyword evidence="8 11" id="KW-0333">Golgi apparatus</keyword>
<name>A0AAD9L5I9_RIDPI</name>
<dbReference type="EMBL" id="JAODUO010000304">
    <property type="protein sequence ID" value="KAK2183597.1"/>
    <property type="molecule type" value="Genomic_DNA"/>
</dbReference>
<evidence type="ECO:0000256" key="4">
    <source>
        <dbReference type="ARBA" id="ARBA00022679"/>
    </source>
</evidence>
<reference evidence="12" key="1">
    <citation type="journal article" date="2023" name="Mol. Biol. Evol.">
        <title>Third-Generation Sequencing Reveals the Adaptive Role of the Epigenome in Three Deep-Sea Polychaetes.</title>
        <authorList>
            <person name="Perez M."/>
            <person name="Aroh O."/>
            <person name="Sun Y."/>
            <person name="Lan Y."/>
            <person name="Juniper S.K."/>
            <person name="Young C.R."/>
            <person name="Angers B."/>
            <person name="Qian P.Y."/>
        </authorList>
    </citation>
    <scope>NUCLEOTIDE SEQUENCE</scope>
    <source>
        <strain evidence="12">R07B-5</strain>
    </source>
</reference>
<keyword evidence="6" id="KW-0735">Signal-anchor</keyword>
<evidence type="ECO:0000256" key="11">
    <source>
        <dbReference type="RuleBase" id="RU363063"/>
    </source>
</evidence>
<evidence type="ECO:0000256" key="9">
    <source>
        <dbReference type="ARBA" id="ARBA00023136"/>
    </source>
</evidence>
<keyword evidence="3 11" id="KW-0328">Glycosyltransferase</keyword>
<dbReference type="AlphaFoldDB" id="A0AAD9L5I9"/>
<gene>
    <name evidence="12" type="ORF">NP493_305g00023</name>
</gene>
<keyword evidence="9" id="KW-0472">Membrane</keyword>
<dbReference type="Proteomes" id="UP001209878">
    <property type="component" value="Unassembled WGS sequence"/>
</dbReference>
<dbReference type="PANTHER" id="PTHR11214">
    <property type="entry name" value="BETA-1,3-N-ACETYLGLUCOSAMINYLTRANSFERASE"/>
    <property type="match status" value="1"/>
</dbReference>
<proteinExistence type="inferred from homology"/>
<dbReference type="FunFam" id="3.90.550.50:FF:000001">
    <property type="entry name" value="Hexosyltransferase"/>
    <property type="match status" value="1"/>
</dbReference>
<comment type="similarity">
    <text evidence="2 11">Belongs to the glycosyltransferase 31 family.</text>
</comment>
<evidence type="ECO:0000256" key="3">
    <source>
        <dbReference type="ARBA" id="ARBA00022676"/>
    </source>
</evidence>
<dbReference type="GO" id="GO:0016758">
    <property type="term" value="F:hexosyltransferase activity"/>
    <property type="evidence" value="ECO:0007669"/>
    <property type="project" value="InterPro"/>
</dbReference>
<comment type="subcellular location">
    <subcellularLocation>
        <location evidence="1 11">Golgi apparatus membrane</location>
        <topology evidence="1 11">Single-pass type II membrane protein</topology>
    </subcellularLocation>
</comment>
<dbReference type="GO" id="GO:0006493">
    <property type="term" value="P:protein O-linked glycosylation"/>
    <property type="evidence" value="ECO:0007669"/>
    <property type="project" value="TreeGrafter"/>
</dbReference>
<keyword evidence="5" id="KW-0812">Transmembrane</keyword>
<comment type="caution">
    <text evidence="12">The sequence shown here is derived from an EMBL/GenBank/DDBJ whole genome shotgun (WGS) entry which is preliminary data.</text>
</comment>
<evidence type="ECO:0000256" key="10">
    <source>
        <dbReference type="ARBA" id="ARBA00023180"/>
    </source>
</evidence>
<protein>
    <recommendedName>
        <fullName evidence="11">Hexosyltransferase</fullName>
        <ecNumber evidence="11">2.4.1.-</ecNumber>
    </recommendedName>
</protein>
<keyword evidence="10" id="KW-0325">Glycoprotein</keyword>
<evidence type="ECO:0000256" key="2">
    <source>
        <dbReference type="ARBA" id="ARBA00008661"/>
    </source>
</evidence>